<dbReference type="GO" id="GO:0005829">
    <property type="term" value="C:cytosol"/>
    <property type="evidence" value="ECO:0007669"/>
    <property type="project" value="TreeGrafter"/>
</dbReference>
<proteinExistence type="predicted"/>
<dbReference type="SMART" id="SM00923">
    <property type="entry name" value="MbtH"/>
    <property type="match status" value="1"/>
</dbReference>
<dbReference type="PANTHER" id="PTHR38444">
    <property type="entry name" value="ENTEROBACTIN BIOSYNTHESIS PROTEIN YBDZ"/>
    <property type="match status" value="1"/>
</dbReference>
<dbReference type="PANTHER" id="PTHR38444:SF1">
    <property type="entry name" value="ENTEROBACTIN BIOSYNTHESIS PROTEIN YBDZ"/>
    <property type="match status" value="1"/>
</dbReference>
<feature type="domain" description="MbtH-like" evidence="1">
    <location>
        <begin position="1"/>
        <end position="46"/>
    </location>
</feature>
<protein>
    <submittedName>
        <fullName evidence="2">MbtH family NRPS accessory protein</fullName>
    </submittedName>
</protein>
<dbReference type="AlphaFoldDB" id="A0A4R4V0L6"/>
<reference evidence="2 3" key="1">
    <citation type="submission" date="2019-03" db="EMBL/GenBank/DDBJ databases">
        <title>Draft genome sequences of novel Actinobacteria.</title>
        <authorList>
            <person name="Sahin N."/>
            <person name="Ay H."/>
            <person name="Saygin H."/>
        </authorList>
    </citation>
    <scope>NUCLEOTIDE SEQUENCE [LARGE SCALE GENOMIC DNA]</scope>
    <source>
        <strain evidence="2 3">KC310</strain>
    </source>
</reference>
<sequence>MTERHQVVVNDEDQYSLWPADRQPPDGWRAEGFAGSKDDCLSHIDQVWRDMRPRSVRLRQDDAAGGSLGGAR</sequence>
<evidence type="ECO:0000313" key="3">
    <source>
        <dbReference type="Proteomes" id="UP000295258"/>
    </source>
</evidence>
<dbReference type="GO" id="GO:0019290">
    <property type="term" value="P:siderophore biosynthetic process"/>
    <property type="evidence" value="ECO:0007669"/>
    <property type="project" value="TreeGrafter"/>
</dbReference>
<dbReference type="EMBL" id="SMKO01000142">
    <property type="protein sequence ID" value="TDC98161.1"/>
    <property type="molecule type" value="Genomic_DNA"/>
</dbReference>
<accession>A0A4R4V0L6</accession>
<dbReference type="InterPro" id="IPR037407">
    <property type="entry name" value="MLP_fam"/>
</dbReference>
<dbReference type="RefSeq" id="WP_132601682.1">
    <property type="nucleotide sequence ID" value="NZ_SMKO01000142.1"/>
</dbReference>
<evidence type="ECO:0000259" key="1">
    <source>
        <dbReference type="SMART" id="SM00923"/>
    </source>
</evidence>
<name>A0A4R4V0L6_9ACTN</name>
<evidence type="ECO:0000313" key="2">
    <source>
        <dbReference type="EMBL" id="TDC98161.1"/>
    </source>
</evidence>
<dbReference type="Proteomes" id="UP000295258">
    <property type="component" value="Unassembled WGS sequence"/>
</dbReference>
<dbReference type="InterPro" id="IPR005153">
    <property type="entry name" value="MbtH-like_dom"/>
</dbReference>
<dbReference type="InterPro" id="IPR038020">
    <property type="entry name" value="MbtH-like_sf"/>
</dbReference>
<dbReference type="Pfam" id="PF03621">
    <property type="entry name" value="MbtH"/>
    <property type="match status" value="1"/>
</dbReference>
<dbReference type="Gene3D" id="3.90.820.10">
    <property type="entry name" value="Structural Genomics, Unknown Function 30-nov-00 1gh9 Mol_id"/>
    <property type="match status" value="1"/>
</dbReference>
<dbReference type="SUPFAM" id="SSF160582">
    <property type="entry name" value="MbtH-like"/>
    <property type="match status" value="1"/>
</dbReference>
<gene>
    <name evidence="2" type="ORF">E1292_35780</name>
</gene>
<keyword evidence="3" id="KW-1185">Reference proteome</keyword>
<comment type="caution">
    <text evidence="2">The sequence shown here is derived from an EMBL/GenBank/DDBJ whole genome shotgun (WGS) entry which is preliminary data.</text>
</comment>
<organism evidence="2 3">
    <name type="scientific">Nonomuraea deserti</name>
    <dbReference type="NCBI Taxonomy" id="1848322"/>
    <lineage>
        <taxon>Bacteria</taxon>
        <taxon>Bacillati</taxon>
        <taxon>Actinomycetota</taxon>
        <taxon>Actinomycetes</taxon>
        <taxon>Streptosporangiales</taxon>
        <taxon>Streptosporangiaceae</taxon>
        <taxon>Nonomuraea</taxon>
    </lineage>
</organism>